<dbReference type="NCBIfam" id="NF009206">
    <property type="entry name" value="PRK12555.1"/>
    <property type="match status" value="1"/>
</dbReference>
<comment type="catalytic activity">
    <reaction evidence="6">
        <text>L-glutaminyl-[protein] + H2O = L-glutamyl-[protein] + NH4(+)</text>
        <dbReference type="Rhea" id="RHEA:16441"/>
        <dbReference type="Rhea" id="RHEA-COMP:10207"/>
        <dbReference type="Rhea" id="RHEA-COMP:10208"/>
        <dbReference type="ChEBI" id="CHEBI:15377"/>
        <dbReference type="ChEBI" id="CHEBI:28938"/>
        <dbReference type="ChEBI" id="CHEBI:29973"/>
        <dbReference type="ChEBI" id="CHEBI:30011"/>
        <dbReference type="EC" id="3.5.1.44"/>
    </reaction>
</comment>
<evidence type="ECO:0000256" key="2">
    <source>
        <dbReference type="ARBA" id="ARBA00022500"/>
    </source>
</evidence>
<feature type="active site" evidence="6 7">
    <location>
        <position position="293"/>
    </location>
</feature>
<proteinExistence type="inferred from homology"/>
<dbReference type="HAMAP" id="MF_00099">
    <property type="entry name" value="CheB_chemtxs"/>
    <property type="match status" value="1"/>
</dbReference>
<dbReference type="InterPro" id="IPR000673">
    <property type="entry name" value="Sig_transdc_resp-reg_Me-estase"/>
</dbReference>
<dbReference type="RefSeq" id="WP_118017690.1">
    <property type="nucleotide sequence ID" value="NZ_CATYQV010000037.1"/>
</dbReference>
<dbReference type="EC" id="3.1.1.61" evidence="6"/>
<name>A0A412ZFL5_9FIRM</name>
<evidence type="ECO:0000256" key="8">
    <source>
        <dbReference type="PROSITE-ProRule" id="PRU00169"/>
    </source>
</evidence>
<evidence type="ECO:0000256" key="3">
    <source>
        <dbReference type="ARBA" id="ARBA00022801"/>
    </source>
</evidence>
<evidence type="ECO:0000313" key="12">
    <source>
        <dbReference type="Proteomes" id="UP000284543"/>
    </source>
</evidence>
<protein>
    <recommendedName>
        <fullName evidence="6">Protein-glutamate methylesterase/protein-glutamine glutaminase</fullName>
        <ecNumber evidence="6">3.1.1.61</ecNumber>
        <ecNumber evidence="6">3.5.1.44</ecNumber>
    </recommendedName>
</protein>
<dbReference type="Pfam" id="PF00072">
    <property type="entry name" value="Response_reg"/>
    <property type="match status" value="1"/>
</dbReference>
<dbReference type="AlphaFoldDB" id="A0A412ZFL5"/>
<comment type="similarity">
    <text evidence="6">Belongs to the CheB family.</text>
</comment>
<evidence type="ECO:0000259" key="10">
    <source>
        <dbReference type="PROSITE" id="PS50122"/>
    </source>
</evidence>
<feature type="active site" evidence="6 7">
    <location>
        <position position="171"/>
    </location>
</feature>
<dbReference type="InterPro" id="IPR001789">
    <property type="entry name" value="Sig_transdc_resp-reg_receiver"/>
</dbReference>
<comment type="domain">
    <text evidence="6">Contains a C-terminal catalytic domain, and an N-terminal region which modulates catalytic activity.</text>
</comment>
<comment type="catalytic activity">
    <reaction evidence="5 6">
        <text>[protein]-L-glutamate 5-O-methyl ester + H2O = L-glutamyl-[protein] + methanol + H(+)</text>
        <dbReference type="Rhea" id="RHEA:23236"/>
        <dbReference type="Rhea" id="RHEA-COMP:10208"/>
        <dbReference type="Rhea" id="RHEA-COMP:10311"/>
        <dbReference type="ChEBI" id="CHEBI:15377"/>
        <dbReference type="ChEBI" id="CHEBI:15378"/>
        <dbReference type="ChEBI" id="CHEBI:17790"/>
        <dbReference type="ChEBI" id="CHEBI:29973"/>
        <dbReference type="ChEBI" id="CHEBI:82795"/>
        <dbReference type="EC" id="3.1.1.61"/>
    </reaction>
</comment>
<dbReference type="EMBL" id="QRZM01000001">
    <property type="protein sequence ID" value="RGV79067.1"/>
    <property type="molecule type" value="Genomic_DNA"/>
</dbReference>
<comment type="PTM">
    <text evidence="6">Phosphorylated by CheA. Phosphorylation of the N-terminal regulatory domain activates the methylesterase activity.</text>
</comment>
<dbReference type="PIRSF" id="PIRSF000876">
    <property type="entry name" value="RR_chemtxs_CheB"/>
    <property type="match status" value="1"/>
</dbReference>
<evidence type="ECO:0000313" key="11">
    <source>
        <dbReference type="EMBL" id="RGV79067.1"/>
    </source>
</evidence>
<sequence>MERKIRLMIIDDSAVYRNWLITQLSKDEHLEIIGYATDAFDARKKIPALKPDVLTLDIEMPGMSGLDFLKELLPRHPLPVILVSSLNIKVFDALAAGAVDFVRKPDMNSHMSKDAFLSMLISKLIVASQSKIRVPASQAAPVTSARRISGKVISQFKPESDNGTVIAIGASTGGTEAILEVLKQFPVNMPGIVITQHMPAGFTAMYAERLNRLCKLEVREARGGDRLRPGLALLAPGGQQMRLVRMGAGYAVQCSPGEKVNGHCPSVDVLFDSVAHTVREKAIGILLTGMGADGAAGLLRMRKNGAYTIGQDRETCVVYGMPMEAYKIGAVCVQSPLQSIPQAVVNRLSKS</sequence>
<feature type="modified residue" description="4-aspartylphosphate" evidence="6 8">
    <location>
        <position position="57"/>
    </location>
</feature>
<dbReference type="GO" id="GO:0005737">
    <property type="term" value="C:cytoplasm"/>
    <property type="evidence" value="ECO:0007669"/>
    <property type="project" value="UniProtKB-SubCell"/>
</dbReference>
<comment type="subcellular location">
    <subcellularLocation>
        <location evidence="6">Cytoplasm</location>
    </subcellularLocation>
</comment>
<accession>A0A412ZFL5</accession>
<dbReference type="Gene3D" id="3.40.50.2300">
    <property type="match status" value="1"/>
</dbReference>
<evidence type="ECO:0000259" key="9">
    <source>
        <dbReference type="PROSITE" id="PS50110"/>
    </source>
</evidence>
<dbReference type="GO" id="GO:0000156">
    <property type="term" value="F:phosphorelay response regulator activity"/>
    <property type="evidence" value="ECO:0007669"/>
    <property type="project" value="InterPro"/>
</dbReference>
<gene>
    <name evidence="6" type="primary">cheB</name>
    <name evidence="11" type="ORF">DWW02_04925</name>
</gene>
<evidence type="ECO:0000256" key="4">
    <source>
        <dbReference type="ARBA" id="ARBA00024867"/>
    </source>
</evidence>
<comment type="caution">
    <text evidence="11">The sequence shown here is derived from an EMBL/GenBank/DDBJ whole genome shotgun (WGS) entry which is preliminary data.</text>
</comment>
<dbReference type="InterPro" id="IPR011006">
    <property type="entry name" value="CheY-like_superfamily"/>
</dbReference>
<dbReference type="CDD" id="cd16432">
    <property type="entry name" value="CheB_Rec"/>
    <property type="match status" value="1"/>
</dbReference>
<reference evidence="11 12" key="1">
    <citation type="submission" date="2018-08" db="EMBL/GenBank/DDBJ databases">
        <title>A genome reference for cultivated species of the human gut microbiota.</title>
        <authorList>
            <person name="Zou Y."/>
            <person name="Xue W."/>
            <person name="Luo G."/>
        </authorList>
    </citation>
    <scope>NUCLEOTIDE SEQUENCE [LARGE SCALE GENOMIC DNA]</scope>
    <source>
        <strain evidence="11 12">AF14-18</strain>
    </source>
</reference>
<evidence type="ECO:0000256" key="7">
    <source>
        <dbReference type="PROSITE-ProRule" id="PRU00050"/>
    </source>
</evidence>
<dbReference type="Proteomes" id="UP000284543">
    <property type="component" value="Unassembled WGS sequence"/>
</dbReference>
<keyword evidence="6 8" id="KW-0597">Phosphoprotein</keyword>
<dbReference type="InterPro" id="IPR008248">
    <property type="entry name" value="CheB-like"/>
</dbReference>
<dbReference type="CDD" id="cd17541">
    <property type="entry name" value="REC_CheB-like"/>
    <property type="match status" value="1"/>
</dbReference>
<dbReference type="SMART" id="SM00448">
    <property type="entry name" value="REC"/>
    <property type="match status" value="1"/>
</dbReference>
<dbReference type="PROSITE" id="PS50122">
    <property type="entry name" value="CHEB"/>
    <property type="match status" value="1"/>
</dbReference>
<evidence type="ECO:0000256" key="5">
    <source>
        <dbReference type="ARBA" id="ARBA00048267"/>
    </source>
</evidence>
<dbReference type="Gene3D" id="3.40.50.180">
    <property type="entry name" value="Methylesterase CheB, C-terminal domain"/>
    <property type="match status" value="1"/>
</dbReference>
<keyword evidence="3 6" id="KW-0378">Hydrolase</keyword>
<dbReference type="Pfam" id="PF01339">
    <property type="entry name" value="CheB_methylest"/>
    <property type="match status" value="1"/>
</dbReference>
<dbReference type="PANTHER" id="PTHR42872:SF6">
    <property type="entry name" value="PROTEIN-GLUTAMATE METHYLESTERASE_PROTEIN-GLUTAMINE GLUTAMINASE"/>
    <property type="match status" value="1"/>
</dbReference>
<comment type="function">
    <text evidence="6">Involved in chemotaxis. Part of a chemotaxis signal transduction system that modulates chemotaxis in response to various stimuli. Catalyzes the demethylation of specific methylglutamate residues introduced into the chemoreceptors (methyl-accepting chemotaxis proteins or MCP) by CheR. Also mediates the irreversible deamidation of specific glutamine residues to glutamic acid.</text>
</comment>
<dbReference type="NCBIfam" id="NF001965">
    <property type="entry name" value="PRK00742.1"/>
    <property type="match status" value="1"/>
</dbReference>
<comment type="function">
    <text evidence="4">May play the central regulatory role in sporulation. It may be an element of the effector pathway responsible for the activation of sporulation genes in response to nutritional stress. Spo0A may act in concert with spo0H (a sigma factor) to control the expression of some genes that are critical to the sporulation process.</text>
</comment>
<dbReference type="SUPFAM" id="SSF52738">
    <property type="entry name" value="Methylesterase CheB, C-terminal domain"/>
    <property type="match status" value="1"/>
</dbReference>
<feature type="active site" evidence="6 7">
    <location>
        <position position="197"/>
    </location>
</feature>
<evidence type="ECO:0000256" key="6">
    <source>
        <dbReference type="HAMAP-Rule" id="MF_00099"/>
    </source>
</evidence>
<dbReference type="PANTHER" id="PTHR42872">
    <property type="entry name" value="PROTEIN-GLUTAMATE METHYLESTERASE/PROTEIN-GLUTAMINE GLUTAMINASE"/>
    <property type="match status" value="1"/>
</dbReference>
<dbReference type="GO" id="GO:0006935">
    <property type="term" value="P:chemotaxis"/>
    <property type="evidence" value="ECO:0007669"/>
    <property type="project" value="UniProtKB-UniRule"/>
</dbReference>
<dbReference type="SUPFAM" id="SSF52172">
    <property type="entry name" value="CheY-like"/>
    <property type="match status" value="1"/>
</dbReference>
<dbReference type="InterPro" id="IPR035909">
    <property type="entry name" value="CheB_C"/>
</dbReference>
<dbReference type="PROSITE" id="PS50110">
    <property type="entry name" value="RESPONSE_REGULATORY"/>
    <property type="match status" value="1"/>
</dbReference>
<dbReference type="GO" id="GO:0008984">
    <property type="term" value="F:protein-glutamate methylesterase activity"/>
    <property type="evidence" value="ECO:0007669"/>
    <property type="project" value="UniProtKB-UniRule"/>
</dbReference>
<keyword evidence="2 6" id="KW-0145">Chemotaxis</keyword>
<dbReference type="EC" id="3.5.1.44" evidence="6"/>
<feature type="domain" description="CheB-type methylesterase" evidence="10">
    <location>
        <begin position="158"/>
        <end position="351"/>
    </location>
</feature>
<organism evidence="11 12">
    <name type="scientific">Enterocloster bolteae</name>
    <dbReference type="NCBI Taxonomy" id="208479"/>
    <lineage>
        <taxon>Bacteria</taxon>
        <taxon>Bacillati</taxon>
        <taxon>Bacillota</taxon>
        <taxon>Clostridia</taxon>
        <taxon>Lachnospirales</taxon>
        <taxon>Lachnospiraceae</taxon>
        <taxon>Enterocloster</taxon>
    </lineage>
</organism>
<dbReference type="GO" id="GO:0050568">
    <property type="term" value="F:protein-glutamine glutaminase activity"/>
    <property type="evidence" value="ECO:0007669"/>
    <property type="project" value="UniProtKB-UniRule"/>
</dbReference>
<evidence type="ECO:0000256" key="1">
    <source>
        <dbReference type="ARBA" id="ARBA00022490"/>
    </source>
</evidence>
<keyword evidence="1 6" id="KW-0963">Cytoplasm</keyword>
<feature type="domain" description="Response regulatory" evidence="9">
    <location>
        <begin position="6"/>
        <end position="119"/>
    </location>
</feature>